<feature type="non-terminal residue" evidence="1">
    <location>
        <position position="1"/>
    </location>
</feature>
<reference evidence="1" key="1">
    <citation type="submission" date="2014-05" db="EMBL/GenBank/DDBJ databases">
        <title>The transcriptome of the halophilic microalga Tetraselmis sp. GSL018 isolated from the Great Salt Lake, Utah.</title>
        <authorList>
            <person name="Jinkerson R.E."/>
            <person name="D'Adamo S."/>
            <person name="Posewitz M.C."/>
        </authorList>
    </citation>
    <scope>NUCLEOTIDE SEQUENCE</scope>
    <source>
        <strain evidence="1">GSL018</strain>
    </source>
</reference>
<accession>A0A061RP95</accession>
<gene>
    <name evidence="1" type="ORF">TSPGSL018_25238</name>
</gene>
<proteinExistence type="predicted"/>
<protein>
    <submittedName>
        <fullName evidence="1">Uncharacterized protein</fullName>
    </submittedName>
</protein>
<name>A0A061RP95_9CHLO</name>
<feature type="non-terminal residue" evidence="1">
    <location>
        <position position="112"/>
    </location>
</feature>
<dbReference type="EMBL" id="GBEZ01011050">
    <property type="protein sequence ID" value="JAC74697.1"/>
    <property type="molecule type" value="Transcribed_RNA"/>
</dbReference>
<sequence length="112" mass="12217">RLSRAARTPKEVCRALDQETRRGIPRKTAISPPTPGDLPCAPRFFRRDCETSPFCSQIPPPHPVPVLAPTHPIAHAEALSLHLSMGIDRSLACLCAGICFPHRYGTAPARCL</sequence>
<dbReference type="AlphaFoldDB" id="A0A061RP95"/>
<organism evidence="1">
    <name type="scientific">Tetraselmis sp. GSL018</name>
    <dbReference type="NCBI Taxonomy" id="582737"/>
    <lineage>
        <taxon>Eukaryota</taxon>
        <taxon>Viridiplantae</taxon>
        <taxon>Chlorophyta</taxon>
        <taxon>core chlorophytes</taxon>
        <taxon>Chlorodendrophyceae</taxon>
        <taxon>Chlorodendrales</taxon>
        <taxon>Chlorodendraceae</taxon>
        <taxon>Tetraselmis</taxon>
    </lineage>
</organism>
<evidence type="ECO:0000313" key="1">
    <source>
        <dbReference type="EMBL" id="JAC74697.1"/>
    </source>
</evidence>